<dbReference type="SUPFAM" id="SSF50729">
    <property type="entry name" value="PH domain-like"/>
    <property type="match status" value="1"/>
</dbReference>
<dbReference type="PROSITE" id="PS50010">
    <property type="entry name" value="DH_2"/>
    <property type="match status" value="1"/>
</dbReference>
<reference evidence="6" key="2">
    <citation type="submission" date="2020-11" db="EMBL/GenBank/DDBJ databases">
        <authorList>
            <person name="McCartney M.A."/>
            <person name="Auch B."/>
            <person name="Kono T."/>
            <person name="Mallez S."/>
            <person name="Becker A."/>
            <person name="Gohl D.M."/>
            <person name="Silverstein K.A.T."/>
            <person name="Koren S."/>
            <person name="Bechman K.B."/>
            <person name="Herman A."/>
            <person name="Abrahante J.E."/>
            <person name="Garbe J."/>
        </authorList>
    </citation>
    <scope>NUCLEOTIDE SEQUENCE</scope>
    <source>
        <strain evidence="6">Duluth1</strain>
        <tissue evidence="6">Whole animal</tissue>
    </source>
</reference>
<dbReference type="PROSITE" id="PS50002">
    <property type="entry name" value="SH3"/>
    <property type="match status" value="1"/>
</dbReference>
<dbReference type="SMART" id="SM00326">
    <property type="entry name" value="SH3"/>
    <property type="match status" value="1"/>
</dbReference>
<dbReference type="CDD" id="cd11793">
    <property type="entry name" value="SH3_ephexin1_like"/>
    <property type="match status" value="1"/>
</dbReference>
<dbReference type="AlphaFoldDB" id="A0A9D4GVG5"/>
<dbReference type="InterPro" id="IPR001452">
    <property type="entry name" value="SH3_domain"/>
</dbReference>
<name>A0A9D4GVG5_DREPO</name>
<dbReference type="PANTHER" id="PTHR12845:SF5">
    <property type="entry name" value="EPHEXIN, ISOFORM D"/>
    <property type="match status" value="1"/>
</dbReference>
<dbReference type="InterPro" id="IPR047271">
    <property type="entry name" value="Ephexin-like"/>
</dbReference>
<keyword evidence="7" id="KW-1185">Reference proteome</keyword>
<evidence type="ECO:0000256" key="1">
    <source>
        <dbReference type="ARBA" id="ARBA00022443"/>
    </source>
</evidence>
<accession>A0A9D4GVG5</accession>
<dbReference type="CDD" id="cd00160">
    <property type="entry name" value="RhoGEF"/>
    <property type="match status" value="1"/>
</dbReference>
<feature type="domain" description="DH" evidence="5">
    <location>
        <begin position="144"/>
        <end position="337"/>
    </location>
</feature>
<organism evidence="6 7">
    <name type="scientific">Dreissena polymorpha</name>
    <name type="common">Zebra mussel</name>
    <name type="synonym">Mytilus polymorpha</name>
    <dbReference type="NCBI Taxonomy" id="45954"/>
    <lineage>
        <taxon>Eukaryota</taxon>
        <taxon>Metazoa</taxon>
        <taxon>Spiralia</taxon>
        <taxon>Lophotrochozoa</taxon>
        <taxon>Mollusca</taxon>
        <taxon>Bivalvia</taxon>
        <taxon>Autobranchia</taxon>
        <taxon>Heteroconchia</taxon>
        <taxon>Euheterodonta</taxon>
        <taxon>Imparidentia</taxon>
        <taxon>Neoheterodontei</taxon>
        <taxon>Myida</taxon>
        <taxon>Dreissenoidea</taxon>
        <taxon>Dreissenidae</taxon>
        <taxon>Dreissena</taxon>
    </lineage>
</organism>
<reference evidence="6" key="1">
    <citation type="journal article" date="2019" name="bioRxiv">
        <title>The Genome of the Zebra Mussel, Dreissena polymorpha: A Resource for Invasive Species Research.</title>
        <authorList>
            <person name="McCartney M.A."/>
            <person name="Auch B."/>
            <person name="Kono T."/>
            <person name="Mallez S."/>
            <person name="Zhang Y."/>
            <person name="Obille A."/>
            <person name="Becker A."/>
            <person name="Abrahante J.E."/>
            <person name="Garbe J."/>
            <person name="Badalamenti J.P."/>
            <person name="Herman A."/>
            <person name="Mangelson H."/>
            <person name="Liachko I."/>
            <person name="Sullivan S."/>
            <person name="Sone E.D."/>
            <person name="Koren S."/>
            <person name="Silverstein K.A.T."/>
            <person name="Beckman K.B."/>
            <person name="Gohl D.M."/>
        </authorList>
    </citation>
    <scope>NUCLEOTIDE SEQUENCE</scope>
    <source>
        <strain evidence="6">Duluth1</strain>
        <tissue evidence="6">Whole animal</tissue>
    </source>
</reference>
<sequence>MQDGMYLDLSEDQVYGTAGRYKSNLESESLYQFYNKEKITRASRRNAIYSDYIESDEEDDYSSGAETRDSIYEDLSEYSSSGRGSMELEKPTPGAAPSPGQQQDKISTLDMFGKKGTVLRTLWAEMPEVKASGVLEKIAPQERKLQEHMFEILTSEATYLKSMNILIDVFLKSQEFGVDSALTNKCVLTKQERHYIFSNIGAIRDASERFLASLEARWKQNVVLSDICDIIAEHASKHFDCYIHYCSNQVFQDRTVTELRKKPEFQAAMRRLESSAECQGLPMISFLLLPMQRITRLPLLVDAICHRMDPDKDKARHKSASNAFTAMSKVVKRCNDGAKKMQQTEQMYHISMKIEFPSNKDIPQIPLISASRYLVKQGEITKILNKAASGLPFGKAKPAKQNVNIFLFNDIILLTKKKGEKFVVTDYGQRNTTHIEEIETPEKYAKNLPLGVPSGCKNLFLLVILENHEKKQSEAVFACNTTSDRARWLDAVPNVKVTDDQRIYEEWDCPQVQCIKKYIAQVPDELGLEESDVVTVFKKLEDGWYEGERLRDGERGWFPKDCTIEIENAHVRARNMRMKYRLLSRMDST</sequence>
<evidence type="ECO:0000259" key="5">
    <source>
        <dbReference type="PROSITE" id="PS50010"/>
    </source>
</evidence>
<proteinExistence type="predicted"/>
<dbReference type="SUPFAM" id="SSF48065">
    <property type="entry name" value="DBL homology domain (DH-domain)"/>
    <property type="match status" value="1"/>
</dbReference>
<dbReference type="InterPro" id="IPR000219">
    <property type="entry name" value="DH_dom"/>
</dbReference>
<dbReference type="Gene3D" id="1.20.900.10">
    <property type="entry name" value="Dbl homology (DH) domain"/>
    <property type="match status" value="1"/>
</dbReference>
<dbReference type="CDD" id="cd01221">
    <property type="entry name" value="PH_ephexin"/>
    <property type="match status" value="1"/>
</dbReference>
<dbReference type="Proteomes" id="UP000828390">
    <property type="component" value="Unassembled WGS sequence"/>
</dbReference>
<evidence type="ECO:0000256" key="2">
    <source>
        <dbReference type="PROSITE-ProRule" id="PRU00192"/>
    </source>
</evidence>
<feature type="domain" description="SH3" evidence="4">
    <location>
        <begin position="507"/>
        <end position="568"/>
    </location>
</feature>
<comment type="caution">
    <text evidence="6">The sequence shown here is derived from an EMBL/GenBank/DDBJ whole genome shotgun (WGS) entry which is preliminary data.</text>
</comment>
<dbReference type="FunFam" id="1.20.900.10:FF:000007">
    <property type="entry name" value="rho guanine nucleotide exchange factor 19"/>
    <property type="match status" value="1"/>
</dbReference>
<gene>
    <name evidence="6" type="ORF">DPMN_124367</name>
</gene>
<evidence type="ECO:0000256" key="3">
    <source>
        <dbReference type="SAM" id="MobiDB-lite"/>
    </source>
</evidence>
<evidence type="ECO:0000313" key="7">
    <source>
        <dbReference type="Proteomes" id="UP000828390"/>
    </source>
</evidence>
<protein>
    <submittedName>
        <fullName evidence="6">Uncharacterized protein</fullName>
    </submittedName>
</protein>
<dbReference type="EMBL" id="JAIWYP010000005">
    <property type="protein sequence ID" value="KAH3822583.1"/>
    <property type="molecule type" value="Genomic_DNA"/>
</dbReference>
<evidence type="ECO:0000313" key="6">
    <source>
        <dbReference type="EMBL" id="KAH3822583.1"/>
    </source>
</evidence>
<dbReference type="Gene3D" id="2.30.29.30">
    <property type="entry name" value="Pleckstrin-homology domain (PH domain)/Phosphotyrosine-binding domain (PTB)"/>
    <property type="match status" value="1"/>
</dbReference>
<dbReference type="InterPro" id="IPR035899">
    <property type="entry name" value="DBL_dom_sf"/>
</dbReference>
<dbReference type="InterPro" id="IPR011993">
    <property type="entry name" value="PH-like_dom_sf"/>
</dbReference>
<evidence type="ECO:0000259" key="4">
    <source>
        <dbReference type="PROSITE" id="PS50002"/>
    </source>
</evidence>
<dbReference type="Gene3D" id="2.30.30.40">
    <property type="entry name" value="SH3 Domains"/>
    <property type="match status" value="1"/>
</dbReference>
<dbReference type="Pfam" id="PF07653">
    <property type="entry name" value="SH3_2"/>
    <property type="match status" value="1"/>
</dbReference>
<keyword evidence="1 2" id="KW-0728">SH3 domain</keyword>
<dbReference type="GO" id="GO:0005085">
    <property type="term" value="F:guanyl-nucleotide exchange factor activity"/>
    <property type="evidence" value="ECO:0007669"/>
    <property type="project" value="InterPro"/>
</dbReference>
<feature type="region of interest" description="Disordered" evidence="3">
    <location>
        <begin position="76"/>
        <end position="104"/>
    </location>
</feature>
<dbReference type="SUPFAM" id="SSF50044">
    <property type="entry name" value="SH3-domain"/>
    <property type="match status" value="1"/>
</dbReference>
<dbReference type="InterPro" id="IPR047270">
    <property type="entry name" value="PH_ephexin"/>
</dbReference>
<dbReference type="SMART" id="SM00325">
    <property type="entry name" value="RhoGEF"/>
    <property type="match status" value="1"/>
</dbReference>
<dbReference type="InterPro" id="IPR036028">
    <property type="entry name" value="SH3-like_dom_sf"/>
</dbReference>
<dbReference type="PANTHER" id="PTHR12845">
    <property type="entry name" value="GUANINE NUCLEOTIDE EXCHANGE FACTOR"/>
    <property type="match status" value="1"/>
</dbReference>
<dbReference type="Pfam" id="PF00621">
    <property type="entry name" value="RhoGEF"/>
    <property type="match status" value="1"/>
</dbReference>